<reference evidence="2" key="1">
    <citation type="journal article" date="2007" name="Science">
        <title>Evolutionary and biomedical insights from the rhesus macaque genome.</title>
        <authorList>
            <person name="Gibbs R.A."/>
            <person name="Rogers J."/>
            <person name="Katze M.G."/>
            <person name="Bumgarner R."/>
            <person name="Weinstock G.M."/>
            <person name="Mardis E.R."/>
            <person name="Remington K.A."/>
            <person name="Strausberg R.L."/>
            <person name="Venter J.C."/>
            <person name="Wilson R.K."/>
            <person name="Batzer M.A."/>
            <person name="Bustamante C.D."/>
            <person name="Eichler E.E."/>
            <person name="Hahn M.W."/>
            <person name="Hardison R.C."/>
            <person name="Makova K.D."/>
            <person name="Miller W."/>
            <person name="Milosavljevic A."/>
            <person name="Palermo R.E."/>
            <person name="Siepel A."/>
            <person name="Sikela J.M."/>
            <person name="Attaway T."/>
            <person name="Bell S."/>
            <person name="Bernard K.E."/>
            <person name="Buhay C.J."/>
            <person name="Chandrabose M.N."/>
            <person name="Dao M."/>
            <person name="Davis C."/>
            <person name="Delehaunty K.D."/>
            <person name="Ding Y."/>
            <person name="Dinh H.H."/>
            <person name="Dugan-Rocha S."/>
            <person name="Fulton L.A."/>
            <person name="Gabisi R.A."/>
            <person name="Garner T.T."/>
            <person name="Godfrey J."/>
            <person name="Hawes A.C."/>
            <person name="Hernandez J."/>
            <person name="Hines S."/>
            <person name="Holder M."/>
            <person name="Hume J."/>
            <person name="Jhangiani S.N."/>
            <person name="Joshi V."/>
            <person name="Khan Z.M."/>
            <person name="Kirkness E.F."/>
            <person name="Cree A."/>
            <person name="Fowler R.G."/>
            <person name="Lee S."/>
            <person name="Lewis L.R."/>
            <person name="Li Z."/>
            <person name="Liu Y.-S."/>
            <person name="Moore S.M."/>
            <person name="Muzny D."/>
            <person name="Nazareth L.V."/>
            <person name="Ngo D.N."/>
            <person name="Okwuonu G.O."/>
            <person name="Pai G."/>
            <person name="Parker D."/>
            <person name="Paul H.A."/>
            <person name="Pfannkoch C."/>
            <person name="Pohl C.S."/>
            <person name="Rogers Y.-H.C."/>
            <person name="Ruiz S.J."/>
            <person name="Sabo A."/>
            <person name="Santibanez J."/>
            <person name="Schneider B.W."/>
            <person name="Smith S.M."/>
            <person name="Sodergren E."/>
            <person name="Svatek A.F."/>
            <person name="Utterback T.R."/>
            <person name="Vattathil S."/>
            <person name="Warren W."/>
            <person name="White C.S."/>
            <person name="Chinwalla A.T."/>
            <person name="Feng Y."/>
            <person name="Halpern A.L."/>
            <person name="Hillier L.W."/>
            <person name="Huang X."/>
            <person name="Minx P."/>
            <person name="Nelson J.O."/>
            <person name="Pepin K.H."/>
            <person name="Qin X."/>
            <person name="Sutton G.G."/>
            <person name="Venter E."/>
            <person name="Walenz B.P."/>
            <person name="Wallis J.W."/>
            <person name="Worley K.C."/>
            <person name="Yang S.-P."/>
            <person name="Jones S.M."/>
            <person name="Marra M.A."/>
            <person name="Rocchi M."/>
            <person name="Schein J.E."/>
            <person name="Baertsch R."/>
            <person name="Clarke L."/>
            <person name="Csuros M."/>
            <person name="Glasscock J."/>
            <person name="Harris R.A."/>
            <person name="Havlak P."/>
            <person name="Jackson A.R."/>
            <person name="Jiang H."/>
            <person name="Liu Y."/>
            <person name="Messina D.N."/>
            <person name="Shen Y."/>
            <person name="Song H.X.-Z."/>
            <person name="Wylie T."/>
            <person name="Zhang L."/>
            <person name="Birney E."/>
            <person name="Han K."/>
            <person name="Konkel M.K."/>
            <person name="Lee J."/>
            <person name="Smit A.F.A."/>
            <person name="Ullmer B."/>
            <person name="Wang H."/>
            <person name="Xing J."/>
            <person name="Burhans R."/>
            <person name="Cheng Z."/>
            <person name="Karro J.E."/>
            <person name="Ma J."/>
            <person name="Raney B."/>
            <person name="She X."/>
            <person name="Cox M.J."/>
            <person name="Demuth J.P."/>
            <person name="Dumas L.J."/>
            <person name="Han S.-G."/>
            <person name="Hopkins J."/>
            <person name="Karimpour-Fard A."/>
            <person name="Kim Y.H."/>
            <person name="Pollack J.R."/>
            <person name="Vinar T."/>
            <person name="Addo-Quaye C."/>
            <person name="Degenhardt J."/>
            <person name="Denby A."/>
            <person name="Hubisz M.J."/>
            <person name="Indap A."/>
            <person name="Kosiol C."/>
            <person name="Lahn B.T."/>
            <person name="Lawson H.A."/>
            <person name="Marklein A."/>
            <person name="Nielsen R."/>
            <person name="Vallender E.J."/>
            <person name="Clark A.G."/>
            <person name="Ferguson B."/>
            <person name="Hernandez R.D."/>
            <person name="Hirani K."/>
            <person name="Kehrer-Sawatzki H."/>
            <person name="Kolb J."/>
            <person name="Patil S."/>
            <person name="Pu L.-L."/>
            <person name="Ren Y."/>
            <person name="Smith D.G."/>
            <person name="Wheeler D.A."/>
            <person name="Schenck I."/>
            <person name="Ball E.V."/>
            <person name="Chen R."/>
            <person name="Cooper D.N."/>
            <person name="Giardine B."/>
            <person name="Hsu F."/>
            <person name="Kent W.J."/>
            <person name="Lesk A."/>
            <person name="Nelson D.L."/>
            <person name="O'brien W.E."/>
            <person name="Pruefer K."/>
            <person name="Stenson P.D."/>
            <person name="Wallace J.C."/>
            <person name="Ke H."/>
            <person name="Liu X.-M."/>
            <person name="Wang P."/>
            <person name="Xiang A.P."/>
            <person name="Yang F."/>
            <person name="Barber G.P."/>
            <person name="Haussler D."/>
            <person name="Karolchik D."/>
            <person name="Kern A.D."/>
            <person name="Kuhn R.M."/>
            <person name="Smith K.E."/>
            <person name="Zwieg A.S."/>
        </authorList>
    </citation>
    <scope>NUCLEOTIDE SEQUENCE [LARGE SCALE GENOMIC DNA]</scope>
    <source>
        <strain evidence="2">17573</strain>
    </source>
</reference>
<dbReference type="PRINTS" id="PR02045">
    <property type="entry name" value="F138DOMAIN"/>
</dbReference>
<dbReference type="PANTHER" id="PTHR12138">
    <property type="entry name" value="PRIMATE-EXPANDED PROTEIN FAMILY"/>
    <property type="match status" value="1"/>
</dbReference>
<dbReference type="InParanoid" id="A0A5F7ZH86"/>
<evidence type="ECO:0000313" key="1">
    <source>
        <dbReference type="Ensembl" id="ENSMMUP00000064535.1"/>
    </source>
</evidence>
<reference evidence="1" key="4">
    <citation type="submission" date="2025-09" db="UniProtKB">
        <authorList>
            <consortium name="Ensembl"/>
        </authorList>
    </citation>
    <scope>IDENTIFICATION</scope>
    <source>
        <strain evidence="1">17573</strain>
    </source>
</reference>
<keyword evidence="2" id="KW-1185">Reference proteome</keyword>
<reference evidence="1" key="2">
    <citation type="submission" date="2019-01" db="EMBL/GenBank/DDBJ databases">
        <authorList>
            <person name="Graves T."/>
            <person name="Eichler E.E."/>
            <person name="Wilson R.K."/>
        </authorList>
    </citation>
    <scope>NUCLEOTIDE SEQUENCE [LARGE SCALE GENOMIC DNA]</scope>
    <source>
        <strain evidence="1">17573</strain>
    </source>
</reference>
<reference evidence="1" key="3">
    <citation type="submission" date="2025-08" db="UniProtKB">
        <authorList>
            <consortium name="Ensembl"/>
        </authorList>
    </citation>
    <scope>IDENTIFICATION</scope>
    <source>
        <strain evidence="1">17573</strain>
    </source>
</reference>
<dbReference type="PANTHER" id="PTHR12138:SF133">
    <property type="entry name" value="SECRETED PROTEIN"/>
    <property type="match status" value="1"/>
</dbReference>
<dbReference type="AlphaFoldDB" id="A0A5F7ZH86"/>
<accession>A0A5F7ZH86</accession>
<evidence type="ECO:0000313" key="2">
    <source>
        <dbReference type="Proteomes" id="UP000006718"/>
    </source>
</evidence>
<dbReference type="Proteomes" id="UP000006718">
    <property type="component" value="Chromosome 5"/>
</dbReference>
<organism evidence="1 2">
    <name type="scientific">Macaca mulatta</name>
    <name type="common">Rhesus macaque</name>
    <dbReference type="NCBI Taxonomy" id="9544"/>
    <lineage>
        <taxon>Eukaryota</taxon>
        <taxon>Metazoa</taxon>
        <taxon>Chordata</taxon>
        <taxon>Craniata</taxon>
        <taxon>Vertebrata</taxon>
        <taxon>Euteleostomi</taxon>
        <taxon>Mammalia</taxon>
        <taxon>Eutheria</taxon>
        <taxon>Euarchontoglires</taxon>
        <taxon>Primates</taxon>
        <taxon>Haplorrhini</taxon>
        <taxon>Catarrhini</taxon>
        <taxon>Cercopithecidae</taxon>
        <taxon>Cercopithecinae</taxon>
        <taxon>Macaca</taxon>
    </lineage>
</organism>
<dbReference type="GeneTree" id="ENSGT01120000271815"/>
<sequence>MVQCQLTATFASWVQAILLPRPPEVVVTTGTGHHAQLIFIFLVETGFHRVGQAGLKLLTSADPPASASQSGGITGLSHRARPLNFLFFVLASLRLNLMRGPRAHAESCSSKALH</sequence>
<proteinExistence type="predicted"/>
<protein>
    <submittedName>
        <fullName evidence="1">Uncharacterized protein</fullName>
    </submittedName>
</protein>
<dbReference type="VEuPathDB" id="HostDB:ENSMMUG00000058974"/>
<name>A0A5F7ZH86_MACMU</name>
<dbReference type="Ensembl" id="ENSMMUT00000106752.1">
    <property type="protein sequence ID" value="ENSMMUP00000064535.1"/>
    <property type="gene ID" value="ENSMMUG00000058974.1"/>
</dbReference>